<dbReference type="PANTHER" id="PTHR43482">
    <property type="entry name" value="PROTEIN AST1-RELATED"/>
    <property type="match status" value="1"/>
</dbReference>
<dbReference type="PANTHER" id="PTHR43482:SF1">
    <property type="entry name" value="PROTEIN AST1-RELATED"/>
    <property type="match status" value="1"/>
</dbReference>
<keyword evidence="2" id="KW-0560">Oxidoreductase</keyword>
<keyword evidence="2" id="KW-0862">Zinc</keyword>
<keyword evidence="2" id="KW-0479">Metal-binding</keyword>
<evidence type="ECO:0000256" key="1">
    <source>
        <dbReference type="ARBA" id="ARBA00010371"/>
    </source>
</evidence>
<dbReference type="InterPro" id="IPR020843">
    <property type="entry name" value="ER"/>
</dbReference>
<dbReference type="InterPro" id="IPR011032">
    <property type="entry name" value="GroES-like_sf"/>
</dbReference>
<dbReference type="RefSeq" id="WP_043941843.1">
    <property type="nucleotide sequence ID" value="NZ_JWHT01000057.1"/>
</dbReference>
<comment type="similarity">
    <text evidence="1 2">Belongs to the zinc-containing alcohol dehydrogenase family. Quinone oxidoreductase subfamily.</text>
</comment>
<dbReference type="GO" id="GO:0016491">
    <property type="term" value="F:oxidoreductase activity"/>
    <property type="evidence" value="ECO:0007669"/>
    <property type="project" value="UniProtKB-KW"/>
</dbReference>
<dbReference type="Proteomes" id="UP000032289">
    <property type="component" value="Unassembled WGS sequence"/>
</dbReference>
<dbReference type="PROSITE" id="PS01162">
    <property type="entry name" value="QOR_ZETA_CRYSTAL"/>
    <property type="match status" value="1"/>
</dbReference>
<dbReference type="Gene3D" id="3.40.50.720">
    <property type="entry name" value="NAD(P)-binding Rossmann-like Domain"/>
    <property type="match status" value="1"/>
</dbReference>
<sequence>MSEFMQAVVTTSNEAQPLEVMTIPAPVVSDEDVLVRVKAVAVNPVDGKQRQAAVANKSSHVLGFDAAGEVVAVGAKVTDFKLGDTVFYAGQLGRLGANAELQAVNAALVAKAPTTLSHAEAAALPLTFLTAYELLVDKFGLTVAENSAKGQTILIINGAGGVGSIMIQLAKWMGMTVIATASRQETSDWVTKLGADHVVNHRRDYVADMHSLGFDLVPYIAILHAPEAHFEQAAALVGPFGHIGAIVESVEPLPVGLIKNKAASLDWEFMFAKANYGVNMATQGRALALAATLADQGVLRTTLTETMTGMTAETILAAQEKVAAGKVNGKLAIEF</sequence>
<dbReference type="EMBL" id="JWHT01000057">
    <property type="protein sequence ID" value="KIU20659.1"/>
    <property type="molecule type" value="Genomic_DNA"/>
</dbReference>
<dbReference type="NCBIfam" id="TIGR02817">
    <property type="entry name" value="adh_fam_1"/>
    <property type="match status" value="1"/>
</dbReference>
<dbReference type="Pfam" id="PF00107">
    <property type="entry name" value="ADH_zinc_N"/>
    <property type="match status" value="1"/>
</dbReference>
<dbReference type="Pfam" id="PF08240">
    <property type="entry name" value="ADH_N"/>
    <property type="match status" value="1"/>
</dbReference>
<dbReference type="InterPro" id="IPR013149">
    <property type="entry name" value="ADH-like_C"/>
</dbReference>
<evidence type="ECO:0000256" key="2">
    <source>
        <dbReference type="RuleBase" id="RU364000"/>
    </source>
</evidence>
<dbReference type="SUPFAM" id="SSF51735">
    <property type="entry name" value="NAD(P)-binding Rossmann-fold domains"/>
    <property type="match status" value="1"/>
</dbReference>
<evidence type="ECO:0000313" key="4">
    <source>
        <dbReference type="EMBL" id="KIU20659.1"/>
    </source>
</evidence>
<dbReference type="AlphaFoldDB" id="A0A0D1K6R4"/>
<protein>
    <recommendedName>
        <fullName evidence="2">Zinc-type alcohol dehydrogenase-like protein</fullName>
    </recommendedName>
</protein>
<dbReference type="InterPro" id="IPR014182">
    <property type="entry name" value="ADH_Zn_typ-1"/>
</dbReference>
<dbReference type="GO" id="GO:0008270">
    <property type="term" value="F:zinc ion binding"/>
    <property type="evidence" value="ECO:0007669"/>
    <property type="project" value="InterPro"/>
</dbReference>
<dbReference type="InterPro" id="IPR052585">
    <property type="entry name" value="Lipid_raft_assoc_Zn_ADH"/>
</dbReference>
<dbReference type="SMART" id="SM00829">
    <property type="entry name" value="PKS_ER"/>
    <property type="match status" value="1"/>
</dbReference>
<organism evidence="4 5">
    <name type="scientific">Weissella cibaria</name>
    <dbReference type="NCBI Taxonomy" id="137591"/>
    <lineage>
        <taxon>Bacteria</taxon>
        <taxon>Bacillati</taxon>
        <taxon>Bacillota</taxon>
        <taxon>Bacilli</taxon>
        <taxon>Lactobacillales</taxon>
        <taxon>Lactobacillaceae</taxon>
        <taxon>Weissella</taxon>
    </lineage>
</organism>
<dbReference type="InterPro" id="IPR036291">
    <property type="entry name" value="NAD(P)-bd_dom_sf"/>
</dbReference>
<dbReference type="SUPFAM" id="SSF50129">
    <property type="entry name" value="GroES-like"/>
    <property type="match status" value="1"/>
</dbReference>
<comment type="caution">
    <text evidence="4">The sequence shown here is derived from an EMBL/GenBank/DDBJ whole genome shotgun (WGS) entry which is preliminary data.</text>
</comment>
<dbReference type="Gene3D" id="3.90.180.10">
    <property type="entry name" value="Medium-chain alcohol dehydrogenases, catalytic domain"/>
    <property type="match status" value="1"/>
</dbReference>
<proteinExistence type="inferred from homology"/>
<dbReference type="PATRIC" id="fig|137591.24.peg.2061"/>
<dbReference type="InterPro" id="IPR013154">
    <property type="entry name" value="ADH-like_N"/>
</dbReference>
<feature type="domain" description="Enoyl reductase (ER)" evidence="3">
    <location>
        <begin position="13"/>
        <end position="333"/>
    </location>
</feature>
<gene>
    <name evidence="4" type="ORF">ab3b_02117</name>
</gene>
<dbReference type="CDD" id="cd08252">
    <property type="entry name" value="AL_MDR"/>
    <property type="match status" value="1"/>
</dbReference>
<evidence type="ECO:0000259" key="3">
    <source>
        <dbReference type="SMART" id="SM00829"/>
    </source>
</evidence>
<accession>A0A0D1K6R4</accession>
<evidence type="ECO:0000313" key="5">
    <source>
        <dbReference type="Proteomes" id="UP000032289"/>
    </source>
</evidence>
<name>A0A0D1K6R4_9LACO</name>
<reference evidence="4 5" key="1">
    <citation type="journal article" date="2015" name="Microbiology (Mosc.)">
        <title>Genomics of the Weissella cibaria species with an examination of its metabolic traits.</title>
        <authorList>
            <person name="Lynch K.M."/>
            <person name="Lucid A."/>
            <person name="Arendt E.K."/>
            <person name="Sleator R.D."/>
            <person name="Lucey B."/>
            <person name="Coffey A."/>
        </authorList>
    </citation>
    <scope>NUCLEOTIDE SEQUENCE [LARGE SCALE GENOMIC DNA]</scope>
    <source>
        <strain evidence="4 5">AB3b</strain>
    </source>
</reference>
<dbReference type="InterPro" id="IPR002364">
    <property type="entry name" value="Quin_OxRdtase/zeta-crystal_CS"/>
</dbReference>